<feature type="transmembrane region" description="Helical" evidence="2">
    <location>
        <begin position="205"/>
        <end position="228"/>
    </location>
</feature>
<dbReference type="Proteomes" id="UP000288972">
    <property type="component" value="Plasmid unnamed1"/>
</dbReference>
<dbReference type="EMBL" id="RDQZ01000057">
    <property type="protein sequence ID" value="RXH04498.1"/>
    <property type="molecule type" value="Genomic_DNA"/>
</dbReference>
<dbReference type="PANTHER" id="PTHR43298:SF2">
    <property type="entry name" value="FMN_FAD EXPORTER YEEO-RELATED"/>
    <property type="match status" value="1"/>
</dbReference>
<evidence type="ECO:0000313" key="4">
    <source>
        <dbReference type="EMBL" id="RXH04498.1"/>
    </source>
</evidence>
<keyword evidence="1" id="KW-0813">Transport</keyword>
<name>A0AAE5X9A1_9BRAD</name>
<evidence type="ECO:0000313" key="3">
    <source>
        <dbReference type="EMBL" id="QAU51227.1"/>
    </source>
</evidence>
<dbReference type="GO" id="GO:0015297">
    <property type="term" value="F:antiporter activity"/>
    <property type="evidence" value="ECO:0007669"/>
    <property type="project" value="InterPro"/>
</dbReference>
<feature type="transmembrane region" description="Helical" evidence="2">
    <location>
        <begin position="408"/>
        <end position="430"/>
    </location>
</feature>
<dbReference type="GO" id="GO:0005886">
    <property type="term" value="C:plasma membrane"/>
    <property type="evidence" value="ECO:0007669"/>
    <property type="project" value="TreeGrafter"/>
</dbReference>
<organism evidence="3 5">
    <name type="scientific">Bradyrhizobium guangzhouense</name>
    <dbReference type="NCBI Taxonomy" id="1325095"/>
    <lineage>
        <taxon>Bacteria</taxon>
        <taxon>Pseudomonadati</taxon>
        <taxon>Pseudomonadota</taxon>
        <taxon>Alphaproteobacteria</taxon>
        <taxon>Hyphomicrobiales</taxon>
        <taxon>Nitrobacteraceae</taxon>
        <taxon>Bradyrhizobium</taxon>
    </lineage>
</organism>
<feature type="transmembrane region" description="Helical" evidence="2">
    <location>
        <begin position="331"/>
        <end position="350"/>
    </location>
</feature>
<sequence>MKQLSALRRNPRTRTVLSRFAVELRATAVLAWPMALAQLAQVAMMATDLAFVGRLGPRELAAAALATTLYVISFTFGAGLLTPIAPLTAQSLAGKGAADVPRALRMGLWLALLFSLPIMAVCTAGEQVLLALGQEHCAARLSQQYLLGLAWGVTPALWFQAIRHFMGAVGRPQPIFRITLAAIPVNAAIVYLLGFGKLGLPPLDLLGVGIATALVNWGMFVAALWPAIACRPFRDYQVLAHLWHFDWPLLRAIILIGAPISVAVIMQYGVFAAAALLVGRISPSALAAHQITMQIATIAYTVPFGISMAAAVRVSHAVGHNDASGIKRAGLAAILLGVLASALVTVGVIATRFRIAAFFLNKSLNDTDTAIGLTSSLLMVASSFFVADAAQVIAGGGLRGLKDTAKPLLFAIFAYWLIGFPVSFALSWVFGAIGVWIGLSAGAITYAGFLVTRFLLLASRFTV</sequence>
<feature type="transmembrane region" description="Helical" evidence="2">
    <location>
        <begin position="291"/>
        <end position="311"/>
    </location>
</feature>
<dbReference type="GO" id="GO:0042910">
    <property type="term" value="F:xenobiotic transmembrane transporter activity"/>
    <property type="evidence" value="ECO:0007669"/>
    <property type="project" value="InterPro"/>
</dbReference>
<proteinExistence type="predicted"/>
<dbReference type="CDD" id="cd13131">
    <property type="entry name" value="MATE_NorM_like"/>
    <property type="match status" value="1"/>
</dbReference>
<evidence type="ECO:0000313" key="6">
    <source>
        <dbReference type="Proteomes" id="UP000290401"/>
    </source>
</evidence>
<keyword evidence="2" id="KW-0812">Transmembrane</keyword>
<feature type="transmembrane region" description="Helical" evidence="2">
    <location>
        <begin position="174"/>
        <end position="193"/>
    </location>
</feature>
<keyword evidence="2" id="KW-1133">Transmembrane helix</keyword>
<feature type="transmembrane region" description="Helical" evidence="2">
    <location>
        <begin position="20"/>
        <end position="40"/>
    </location>
</feature>
<gene>
    <name evidence="4" type="ORF">EAS56_36915</name>
    <name evidence="3" type="ORF">XH91_36045</name>
</gene>
<dbReference type="Proteomes" id="UP000290401">
    <property type="component" value="Unassembled WGS sequence"/>
</dbReference>
<keyword evidence="3" id="KW-0614">Plasmid</keyword>
<dbReference type="KEGG" id="bgz:XH91_36045"/>
<evidence type="ECO:0000256" key="1">
    <source>
        <dbReference type="ARBA" id="ARBA00022448"/>
    </source>
</evidence>
<evidence type="ECO:0000256" key="2">
    <source>
        <dbReference type="SAM" id="Phobius"/>
    </source>
</evidence>
<protein>
    <submittedName>
        <fullName evidence="3">MATE family efflux transporter</fullName>
    </submittedName>
</protein>
<feature type="transmembrane region" description="Helical" evidence="2">
    <location>
        <begin position="436"/>
        <end position="456"/>
    </location>
</feature>
<dbReference type="AlphaFoldDB" id="A0AAE5X9A1"/>
<keyword evidence="6" id="KW-1185">Reference proteome</keyword>
<dbReference type="InterPro" id="IPR050222">
    <property type="entry name" value="MATE_MdtK"/>
</dbReference>
<keyword evidence="2" id="KW-0472">Membrane</keyword>
<feature type="transmembrane region" description="Helical" evidence="2">
    <location>
        <begin position="108"/>
        <end position="132"/>
    </location>
</feature>
<dbReference type="EMBL" id="CP030054">
    <property type="protein sequence ID" value="QAU51227.1"/>
    <property type="molecule type" value="Genomic_DNA"/>
</dbReference>
<feature type="transmembrane region" description="Helical" evidence="2">
    <location>
        <begin position="144"/>
        <end position="162"/>
    </location>
</feature>
<feature type="transmembrane region" description="Helical" evidence="2">
    <location>
        <begin position="60"/>
        <end position="87"/>
    </location>
</feature>
<reference evidence="4 6" key="2">
    <citation type="submission" date="2018-10" db="EMBL/GenBank/DDBJ databases">
        <title>Bradyrhizobium sp. nov., effective nodules isolated from peanut in China.</title>
        <authorList>
            <person name="Li Y."/>
        </authorList>
    </citation>
    <scope>NUCLEOTIDE SEQUENCE [LARGE SCALE GENOMIC DNA]</scope>
    <source>
        <strain evidence="4 6">CCBAU 53426</strain>
    </source>
</reference>
<geneLocation type="plasmid" evidence="3 5">
    <name>unnamed1</name>
</geneLocation>
<dbReference type="InterPro" id="IPR002528">
    <property type="entry name" value="MATE_fam"/>
</dbReference>
<dbReference type="Pfam" id="PF01554">
    <property type="entry name" value="MatE"/>
    <property type="match status" value="2"/>
</dbReference>
<evidence type="ECO:0000313" key="5">
    <source>
        <dbReference type="Proteomes" id="UP000288972"/>
    </source>
</evidence>
<accession>A0AAE5X9A1</accession>
<feature type="transmembrane region" description="Helical" evidence="2">
    <location>
        <begin position="370"/>
        <end position="387"/>
    </location>
</feature>
<dbReference type="PANTHER" id="PTHR43298">
    <property type="entry name" value="MULTIDRUG RESISTANCE PROTEIN NORM-RELATED"/>
    <property type="match status" value="1"/>
</dbReference>
<reference evidence="3 5" key="1">
    <citation type="submission" date="2018-06" db="EMBL/GenBank/DDBJ databases">
        <title>Comparative genomics of rhizobia nodulating Arachis hypogaea in China.</title>
        <authorList>
            <person name="Li Y."/>
        </authorList>
    </citation>
    <scope>NUCLEOTIDE SEQUENCE [LARGE SCALE GENOMIC DNA]</scope>
    <source>
        <strain evidence="3 5">CCBAU 51670</strain>
        <plasmid evidence="3 5">unnamed1</plasmid>
    </source>
</reference>
<dbReference type="NCBIfam" id="TIGR00797">
    <property type="entry name" value="matE"/>
    <property type="match status" value="1"/>
</dbReference>
<feature type="transmembrane region" description="Helical" evidence="2">
    <location>
        <begin position="249"/>
        <end position="279"/>
    </location>
</feature>